<feature type="transmembrane region" description="Helical" evidence="1">
    <location>
        <begin position="151"/>
        <end position="170"/>
    </location>
</feature>
<dbReference type="InterPro" id="IPR005804">
    <property type="entry name" value="FA_desaturase_dom"/>
</dbReference>
<dbReference type="Proteomes" id="UP000198393">
    <property type="component" value="Unassembled WGS sequence"/>
</dbReference>
<dbReference type="OrthoDB" id="9792534at2"/>
<dbReference type="PANTHER" id="PTHR12879:SF8">
    <property type="entry name" value="SPHINGOLIPID DELTA(4)-DESATURASE DES1"/>
    <property type="match status" value="1"/>
</dbReference>
<protein>
    <submittedName>
        <fullName evidence="3">Sphingolipid delta-4 desaturase</fullName>
    </submittedName>
</protein>
<dbReference type="GO" id="GO:0046513">
    <property type="term" value="P:ceramide biosynthetic process"/>
    <property type="evidence" value="ECO:0007669"/>
    <property type="project" value="TreeGrafter"/>
</dbReference>
<evidence type="ECO:0000313" key="3">
    <source>
        <dbReference type="EMBL" id="SNS59954.1"/>
    </source>
</evidence>
<evidence type="ECO:0000259" key="2">
    <source>
        <dbReference type="SMART" id="SM01269"/>
    </source>
</evidence>
<feature type="transmembrane region" description="Helical" evidence="1">
    <location>
        <begin position="39"/>
        <end position="57"/>
    </location>
</feature>
<sequence length="310" mass="36099">MKEQDFTWSEEKEPHFQRRKMIMEEYPEVKKLFGSDPSLAIKTLLVSFLQLAIPIFFLPENPWLFGLLVLLVGTTLTHIIVLAVHEITHDLAFKKKSHNNWLAIVVNFPLVVPFAMAFKAYHAKHHWHQGKEGVDTDLAVSWEAKFFRGPIGKFIWLIIQIPIYAVRPLFVHPMVPDKWQILNAIVQVSAMVGFYFLAGWSGLLYLALSTVLATGLHPISGHFVAEHFIYKEGQETYSYYGWWNKLIWNVGYHNEHHDFPTIPGSKLPKLRKIAGKHYDNLYAHKSYSKVIWQFLFDNKISLFSRVKRNK</sequence>
<evidence type="ECO:0000256" key="1">
    <source>
        <dbReference type="SAM" id="Phobius"/>
    </source>
</evidence>
<keyword evidence="1" id="KW-0472">Membrane</keyword>
<dbReference type="Pfam" id="PF08557">
    <property type="entry name" value="Lipid_DES"/>
    <property type="match status" value="1"/>
</dbReference>
<accession>A0A239FVV3</accession>
<keyword evidence="1" id="KW-0812">Transmembrane</keyword>
<gene>
    <name evidence="3" type="ORF">SAMN05421640_0817</name>
</gene>
<proteinExistence type="predicted"/>
<feature type="domain" description="Sphingolipid delta4-desaturase N-terminal" evidence="2">
    <location>
        <begin position="1"/>
        <end position="39"/>
    </location>
</feature>
<evidence type="ECO:0000313" key="4">
    <source>
        <dbReference type="Proteomes" id="UP000198393"/>
    </source>
</evidence>
<reference evidence="3 4" key="1">
    <citation type="submission" date="2017-06" db="EMBL/GenBank/DDBJ databases">
        <authorList>
            <person name="Kim H.J."/>
            <person name="Triplett B.A."/>
        </authorList>
    </citation>
    <scope>NUCLEOTIDE SEQUENCE [LARGE SCALE GENOMIC DNA]</scope>
    <source>
        <strain evidence="3 4">DSM 19307</strain>
    </source>
</reference>
<feature type="transmembrane region" description="Helical" evidence="1">
    <location>
        <begin position="182"/>
        <end position="208"/>
    </location>
</feature>
<keyword evidence="4" id="KW-1185">Reference proteome</keyword>
<keyword evidence="1" id="KW-1133">Transmembrane helix</keyword>
<dbReference type="SMART" id="SM01269">
    <property type="entry name" value="Lipid_DES"/>
    <property type="match status" value="1"/>
</dbReference>
<dbReference type="PANTHER" id="PTHR12879">
    <property type="entry name" value="SPHINGOLIPID DELTA 4 DESATURASE/C-4 HYDROXYLASE PROTEIN DES2"/>
    <property type="match status" value="1"/>
</dbReference>
<name>A0A239FVV3_EKHLU</name>
<dbReference type="EMBL" id="FZPD01000001">
    <property type="protein sequence ID" value="SNS59954.1"/>
    <property type="molecule type" value="Genomic_DNA"/>
</dbReference>
<feature type="transmembrane region" description="Helical" evidence="1">
    <location>
        <begin position="63"/>
        <end position="88"/>
    </location>
</feature>
<feature type="transmembrane region" description="Helical" evidence="1">
    <location>
        <begin position="100"/>
        <end position="121"/>
    </location>
</feature>
<organism evidence="3 4">
    <name type="scientific">Ekhidna lutea</name>
    <dbReference type="NCBI Taxonomy" id="447679"/>
    <lineage>
        <taxon>Bacteria</taxon>
        <taxon>Pseudomonadati</taxon>
        <taxon>Bacteroidota</taxon>
        <taxon>Cytophagia</taxon>
        <taxon>Cytophagales</taxon>
        <taxon>Reichenbachiellaceae</taxon>
        <taxon>Ekhidna</taxon>
    </lineage>
</organism>
<dbReference type="AlphaFoldDB" id="A0A239FVV3"/>
<dbReference type="InterPro" id="IPR013866">
    <property type="entry name" value="Sphingolipid_d4-desaturase_N"/>
</dbReference>
<dbReference type="GO" id="GO:0042284">
    <property type="term" value="F:sphingolipid delta-4 desaturase activity"/>
    <property type="evidence" value="ECO:0007669"/>
    <property type="project" value="TreeGrafter"/>
</dbReference>
<dbReference type="RefSeq" id="WP_089355618.1">
    <property type="nucleotide sequence ID" value="NZ_FZPD01000001.1"/>
</dbReference>
<dbReference type="Pfam" id="PF00487">
    <property type="entry name" value="FA_desaturase"/>
    <property type="match status" value="1"/>
</dbReference>
<dbReference type="GO" id="GO:0016020">
    <property type="term" value="C:membrane"/>
    <property type="evidence" value="ECO:0007669"/>
    <property type="project" value="GOC"/>
</dbReference>